<accession>A0A2N1NGY1</accession>
<gene>
    <name evidence="1" type="ORF">RhiirC2_348802</name>
</gene>
<comment type="caution">
    <text evidence="1">The sequence shown here is derived from an EMBL/GenBank/DDBJ whole genome shotgun (WGS) entry which is preliminary data.</text>
</comment>
<name>A0A2N1NGY1_9GLOM</name>
<dbReference type="EMBL" id="LLXL01000388">
    <property type="protein sequence ID" value="PKK73187.1"/>
    <property type="molecule type" value="Genomic_DNA"/>
</dbReference>
<dbReference type="AlphaFoldDB" id="A0A2N1NGY1"/>
<dbReference type="Proteomes" id="UP000233469">
    <property type="component" value="Unassembled WGS sequence"/>
</dbReference>
<proteinExistence type="predicted"/>
<protein>
    <submittedName>
        <fullName evidence="1">Uncharacterized protein</fullName>
    </submittedName>
</protein>
<reference evidence="1 2" key="1">
    <citation type="submission" date="2016-04" db="EMBL/GenBank/DDBJ databases">
        <title>Genome analyses suggest a sexual origin of heterokaryosis in a supposedly ancient asexual fungus.</title>
        <authorList>
            <person name="Ropars J."/>
            <person name="Sedzielewska K."/>
            <person name="Noel J."/>
            <person name="Charron P."/>
            <person name="Farinelli L."/>
            <person name="Marton T."/>
            <person name="Kruger M."/>
            <person name="Pelin A."/>
            <person name="Brachmann A."/>
            <person name="Corradi N."/>
        </authorList>
    </citation>
    <scope>NUCLEOTIDE SEQUENCE [LARGE SCALE GENOMIC DNA]</scope>
    <source>
        <strain evidence="1 2">C2</strain>
    </source>
</reference>
<sequence>MKSPEVAILFFEELKFKHDQQVQAEQALKDVVEGLLNYHEKEMRQYAKHLKIVINTGVSLLNILQRYKYI</sequence>
<reference evidence="1 2" key="2">
    <citation type="submission" date="2017-10" db="EMBL/GenBank/DDBJ databases">
        <title>Extensive intraspecific genome diversity in a model arbuscular mycorrhizal fungus.</title>
        <authorList>
            <person name="Chen E.C.H."/>
            <person name="Morin E."/>
            <person name="Baudet D."/>
            <person name="Noel J."/>
            <person name="Ndikumana S."/>
            <person name="Charron P."/>
            <person name="St-Onge C."/>
            <person name="Giorgi J."/>
            <person name="Grigoriev I.V."/>
            <person name="Roux C."/>
            <person name="Martin F.M."/>
            <person name="Corradi N."/>
        </authorList>
    </citation>
    <scope>NUCLEOTIDE SEQUENCE [LARGE SCALE GENOMIC DNA]</scope>
    <source>
        <strain evidence="1 2">C2</strain>
    </source>
</reference>
<evidence type="ECO:0000313" key="1">
    <source>
        <dbReference type="EMBL" id="PKK73187.1"/>
    </source>
</evidence>
<organism evidence="1 2">
    <name type="scientific">Rhizophagus irregularis</name>
    <dbReference type="NCBI Taxonomy" id="588596"/>
    <lineage>
        <taxon>Eukaryota</taxon>
        <taxon>Fungi</taxon>
        <taxon>Fungi incertae sedis</taxon>
        <taxon>Mucoromycota</taxon>
        <taxon>Glomeromycotina</taxon>
        <taxon>Glomeromycetes</taxon>
        <taxon>Glomerales</taxon>
        <taxon>Glomeraceae</taxon>
        <taxon>Rhizophagus</taxon>
    </lineage>
</organism>
<evidence type="ECO:0000313" key="2">
    <source>
        <dbReference type="Proteomes" id="UP000233469"/>
    </source>
</evidence>